<feature type="signal peptide" evidence="1">
    <location>
        <begin position="1"/>
        <end position="26"/>
    </location>
</feature>
<protein>
    <submittedName>
        <fullName evidence="2">Putative secreted protein</fullName>
    </submittedName>
</protein>
<dbReference type="EMBL" id="GHJT01008463">
    <property type="protein sequence ID" value="MOY42434.1"/>
    <property type="molecule type" value="Transcribed_RNA"/>
</dbReference>
<evidence type="ECO:0000313" key="2">
    <source>
        <dbReference type="EMBL" id="MOY42434.1"/>
    </source>
</evidence>
<keyword evidence="1" id="KW-0732">Signal</keyword>
<name>A0A4D5S076_IXOSC</name>
<sequence>MSCPLQPCSVCLLVASAMLLGRFGSAHKKGGASRGLHPQDLHQSARVTRQLSAPLSSPALHTFWLRTCGHPKQEAQAQGQVSRNCKES</sequence>
<dbReference type="AlphaFoldDB" id="A0A4D5S076"/>
<feature type="chain" id="PRO_5020026201" evidence="1">
    <location>
        <begin position="27"/>
        <end position="88"/>
    </location>
</feature>
<proteinExistence type="predicted"/>
<organism evidence="2">
    <name type="scientific">Ixodes scapularis</name>
    <name type="common">Black-legged tick</name>
    <name type="synonym">Deer tick</name>
    <dbReference type="NCBI Taxonomy" id="6945"/>
    <lineage>
        <taxon>Eukaryota</taxon>
        <taxon>Metazoa</taxon>
        <taxon>Ecdysozoa</taxon>
        <taxon>Arthropoda</taxon>
        <taxon>Chelicerata</taxon>
        <taxon>Arachnida</taxon>
        <taxon>Acari</taxon>
        <taxon>Parasitiformes</taxon>
        <taxon>Ixodida</taxon>
        <taxon>Ixodoidea</taxon>
        <taxon>Ixodidae</taxon>
        <taxon>Ixodinae</taxon>
        <taxon>Ixodes</taxon>
    </lineage>
</organism>
<accession>A0A4D5S076</accession>
<reference evidence="2" key="1">
    <citation type="submission" date="2019-04" db="EMBL/GenBank/DDBJ databases">
        <title>An insight into the mialome of Ixodes scapularis.</title>
        <authorList>
            <person name="Ribeiro J.M."/>
            <person name="Mather T.N."/>
            <person name="Karim S."/>
        </authorList>
    </citation>
    <scope>NUCLEOTIDE SEQUENCE</scope>
</reference>
<evidence type="ECO:0000256" key="1">
    <source>
        <dbReference type="SAM" id="SignalP"/>
    </source>
</evidence>